<protein>
    <submittedName>
        <fullName evidence="1">Uncharacterized protein</fullName>
    </submittedName>
</protein>
<evidence type="ECO:0000313" key="1">
    <source>
        <dbReference type="EMBL" id="EWS78795.1"/>
    </source>
</evidence>
<evidence type="ECO:0000313" key="2">
    <source>
        <dbReference type="Proteomes" id="UP000020406"/>
    </source>
</evidence>
<dbReference type="SUPFAM" id="SSF56563">
    <property type="entry name" value="Major capsid protein gp5"/>
    <property type="match status" value="1"/>
</dbReference>
<dbReference type="eggNOG" id="COG4653">
    <property type="taxonomic scope" value="Bacteria"/>
</dbReference>
<proteinExistence type="predicted"/>
<comment type="caution">
    <text evidence="1">The sequence shown here is derived from an EMBL/GenBank/DDBJ whole genome shotgun (WGS) entry which is preliminary data.</text>
</comment>
<sequence>MWESDNTINGYATSVSNQIQPGDVFFGHWADRIIPLWSGLDLTIAPYSLNTGGGTRIIVFQDIDFNTRCPESVYYAAAA</sequence>
<organism evidence="1 2">
    <name type="scientific">Xylella taiwanensis</name>
    <dbReference type="NCBI Taxonomy" id="1444770"/>
    <lineage>
        <taxon>Bacteria</taxon>
        <taxon>Pseudomonadati</taxon>
        <taxon>Pseudomonadota</taxon>
        <taxon>Gammaproteobacteria</taxon>
        <taxon>Lysobacterales</taxon>
        <taxon>Lysobacteraceae</taxon>
        <taxon>Xylella</taxon>
    </lineage>
</organism>
<dbReference type="AlphaFoldDB" id="Z9JK47"/>
<accession>Z9JK47</accession>
<dbReference type="STRING" id="1444770.AF72_04280"/>
<reference evidence="1 2" key="1">
    <citation type="journal article" date="2014" name="Genome Announc.">
        <title>Draft Genome Sequence of Xylella fastidiosa Pear Leaf Scorch Strain in Taiwan.</title>
        <authorList>
            <person name="Su C.C."/>
            <person name="Deng W.L."/>
            <person name="Jan F.J."/>
            <person name="Chang C.J."/>
            <person name="Huang H."/>
            <person name="Chen J."/>
        </authorList>
    </citation>
    <scope>NUCLEOTIDE SEQUENCE [LARGE SCALE GENOMIC DNA]</scope>
    <source>
        <strain evidence="1 2">PLS229</strain>
    </source>
</reference>
<gene>
    <name evidence="1" type="ORF">AF72_04280</name>
</gene>
<dbReference type="PATRIC" id="fig|1444770.3.peg.1036"/>
<name>Z9JK47_9GAMM</name>
<dbReference type="Proteomes" id="UP000020406">
    <property type="component" value="Unassembled WGS sequence"/>
</dbReference>
<dbReference type="EMBL" id="JDSQ01000005">
    <property type="protein sequence ID" value="EWS78795.1"/>
    <property type="molecule type" value="Genomic_DNA"/>
</dbReference>